<dbReference type="AlphaFoldDB" id="A0A8X8WHJ3"/>
<proteinExistence type="predicted"/>
<keyword evidence="3" id="KW-1185">Reference proteome</keyword>
<feature type="region of interest" description="Disordered" evidence="1">
    <location>
        <begin position="1"/>
        <end position="36"/>
    </location>
</feature>
<name>A0A8X8WHJ3_SALSN</name>
<gene>
    <name evidence="2" type="ORF">SASPL_145445</name>
</gene>
<dbReference type="PANTHER" id="PTHR46250">
    <property type="entry name" value="MYB/SANT-LIKE DNA-BINDING DOMAIN PROTEIN-RELATED"/>
    <property type="match status" value="1"/>
</dbReference>
<reference evidence="2" key="2">
    <citation type="submission" date="2020-08" db="EMBL/GenBank/DDBJ databases">
        <title>Plant Genome Project.</title>
        <authorList>
            <person name="Zhang R.-G."/>
        </authorList>
    </citation>
    <scope>NUCLEOTIDE SEQUENCE</scope>
    <source>
        <strain evidence="2">Huo1</strain>
        <tissue evidence="2">Leaf</tissue>
    </source>
</reference>
<reference evidence="2" key="1">
    <citation type="submission" date="2018-01" db="EMBL/GenBank/DDBJ databases">
        <authorList>
            <person name="Mao J.F."/>
        </authorList>
    </citation>
    <scope>NUCLEOTIDE SEQUENCE</scope>
    <source>
        <strain evidence="2">Huo1</strain>
        <tissue evidence="2">Leaf</tissue>
    </source>
</reference>
<sequence>MSDPRRFVPSGDGSQNTQGGSQYRRGNACRPVVPRRSWSDHNGFRGGYLNKVEEWMQKEFPRTDLKANPHIQSKLTAVKKSYNSLAKILDRSGVGFNVHGDFKIDCDDDQWDQIVKQDSNARGMRTRSWPYWEDWKVIFGKDRANGGHAEWVADAAANSSPDAPVTEIGESSDYHPSFEDFLGYDEQMQARYAPDLCISKLQIEGG</sequence>
<dbReference type="EMBL" id="PNBA02000017">
    <property type="protein sequence ID" value="KAG6394855.1"/>
    <property type="molecule type" value="Genomic_DNA"/>
</dbReference>
<evidence type="ECO:0000313" key="3">
    <source>
        <dbReference type="Proteomes" id="UP000298416"/>
    </source>
</evidence>
<evidence type="ECO:0000256" key="1">
    <source>
        <dbReference type="SAM" id="MobiDB-lite"/>
    </source>
</evidence>
<accession>A0A8X8WHJ3</accession>
<evidence type="ECO:0000313" key="2">
    <source>
        <dbReference type="EMBL" id="KAG6394855.1"/>
    </source>
</evidence>
<dbReference type="PANTHER" id="PTHR46250:SF15">
    <property type="entry name" value="OS01G0523800 PROTEIN"/>
    <property type="match status" value="1"/>
</dbReference>
<comment type="caution">
    <text evidence="2">The sequence shown here is derived from an EMBL/GenBank/DDBJ whole genome shotgun (WGS) entry which is preliminary data.</text>
</comment>
<evidence type="ECO:0008006" key="4">
    <source>
        <dbReference type="Google" id="ProtNLM"/>
    </source>
</evidence>
<dbReference type="Proteomes" id="UP000298416">
    <property type="component" value="Unassembled WGS sequence"/>
</dbReference>
<feature type="compositionally biased region" description="Polar residues" evidence="1">
    <location>
        <begin position="12"/>
        <end position="21"/>
    </location>
</feature>
<organism evidence="2">
    <name type="scientific">Salvia splendens</name>
    <name type="common">Scarlet sage</name>
    <dbReference type="NCBI Taxonomy" id="180675"/>
    <lineage>
        <taxon>Eukaryota</taxon>
        <taxon>Viridiplantae</taxon>
        <taxon>Streptophyta</taxon>
        <taxon>Embryophyta</taxon>
        <taxon>Tracheophyta</taxon>
        <taxon>Spermatophyta</taxon>
        <taxon>Magnoliopsida</taxon>
        <taxon>eudicotyledons</taxon>
        <taxon>Gunneridae</taxon>
        <taxon>Pentapetalae</taxon>
        <taxon>asterids</taxon>
        <taxon>lamiids</taxon>
        <taxon>Lamiales</taxon>
        <taxon>Lamiaceae</taxon>
        <taxon>Nepetoideae</taxon>
        <taxon>Mentheae</taxon>
        <taxon>Salviinae</taxon>
        <taxon>Salvia</taxon>
        <taxon>Salvia subgen. Calosphace</taxon>
        <taxon>core Calosphace</taxon>
    </lineage>
</organism>
<protein>
    <recommendedName>
        <fullName evidence="4">Myb/SANT-like domain-containing protein</fullName>
    </recommendedName>
</protein>